<evidence type="ECO:0000259" key="3">
    <source>
        <dbReference type="PROSITE" id="PS51186"/>
    </source>
</evidence>
<dbReference type="InterPro" id="IPR000182">
    <property type="entry name" value="GNAT_dom"/>
</dbReference>
<dbReference type="Gene3D" id="3.40.630.30">
    <property type="match status" value="1"/>
</dbReference>
<evidence type="ECO:0000256" key="2">
    <source>
        <dbReference type="ARBA" id="ARBA00023315"/>
    </source>
</evidence>
<dbReference type="AlphaFoldDB" id="A0A265DZ95"/>
<dbReference type="SUPFAM" id="SSF55729">
    <property type="entry name" value="Acyl-CoA N-acyltransferases (Nat)"/>
    <property type="match status" value="1"/>
</dbReference>
<dbReference type="InterPro" id="IPR016181">
    <property type="entry name" value="Acyl_CoA_acyltransferase"/>
</dbReference>
<dbReference type="PANTHER" id="PTHR43420">
    <property type="entry name" value="ACETYLTRANSFERASE"/>
    <property type="match status" value="1"/>
</dbReference>
<evidence type="ECO:0000256" key="1">
    <source>
        <dbReference type="ARBA" id="ARBA00022679"/>
    </source>
</evidence>
<dbReference type="Proteomes" id="UP000216538">
    <property type="component" value="Unassembled WGS sequence"/>
</dbReference>
<proteinExistence type="predicted"/>
<dbReference type="EMBL" id="NPEY01000006">
    <property type="protein sequence ID" value="OZT74328.1"/>
    <property type="molecule type" value="Genomic_DNA"/>
</dbReference>
<reference evidence="5 7" key="2">
    <citation type="submission" date="2017-07" db="EMBL/GenBank/DDBJ databases">
        <title>Shotgun whole genome sequences of three halophilic bacterial isolates.</title>
        <authorList>
            <person name="Pozzo T."/>
            <person name="Higdon S.M."/>
            <person name="Quillaguaman J."/>
        </authorList>
    </citation>
    <scope>NUCLEOTIDE SEQUENCE [LARGE SCALE GENOMIC DNA]</scope>
    <source>
        <strain evidence="5 7">LC1</strain>
    </source>
</reference>
<dbReference type="GO" id="GO:0016747">
    <property type="term" value="F:acyltransferase activity, transferring groups other than amino-acyl groups"/>
    <property type="evidence" value="ECO:0007669"/>
    <property type="project" value="InterPro"/>
</dbReference>
<dbReference type="PANTHER" id="PTHR43420:SF44">
    <property type="entry name" value="ACETYLTRANSFERASE YPEA"/>
    <property type="match status" value="1"/>
</dbReference>
<evidence type="ECO:0000313" key="5">
    <source>
        <dbReference type="EMBL" id="OZT74328.1"/>
    </source>
</evidence>
<name>A0A265DZ95_9GAMM</name>
<gene>
    <name evidence="5" type="ORF">CE457_10090</name>
    <name evidence="4" type="ORF">KUC_1262</name>
</gene>
<dbReference type="PROSITE" id="PS51186">
    <property type="entry name" value="GNAT"/>
    <property type="match status" value="1"/>
</dbReference>
<feature type="domain" description="N-acetyltransferase" evidence="3">
    <location>
        <begin position="190"/>
        <end position="343"/>
    </location>
</feature>
<keyword evidence="1" id="KW-0808">Transferase</keyword>
<dbReference type="Pfam" id="PF00583">
    <property type="entry name" value="Acetyltransf_1"/>
    <property type="match status" value="1"/>
</dbReference>
<organism evidence="4 6">
    <name type="scientific">Vreelandella boliviensis LC1</name>
    <dbReference type="NCBI Taxonomy" id="1072583"/>
    <lineage>
        <taxon>Bacteria</taxon>
        <taxon>Pseudomonadati</taxon>
        <taxon>Pseudomonadota</taxon>
        <taxon>Gammaproteobacteria</taxon>
        <taxon>Oceanospirillales</taxon>
        <taxon>Halomonadaceae</taxon>
        <taxon>Vreelandella</taxon>
    </lineage>
</organism>
<dbReference type="CDD" id="cd04301">
    <property type="entry name" value="NAT_SF"/>
    <property type="match status" value="1"/>
</dbReference>
<dbReference type="InterPro" id="IPR050680">
    <property type="entry name" value="YpeA/RimI_acetyltransf"/>
</dbReference>
<sequence length="343" mass="38336">MVCKGLGRQDEVINCRPTIYYSFGALHLIEPHQHHAIFPDVRPCPPTQRREALLQLAAAHDPEQQAALSTALKRMSTASDEEWQGLLVNYQKGQIKDAIWAQPLPENMAQLWLPLPGVEAEQIHVLLRAAHAWVKTHNIRLCHLELSPQAPVSEVLLMEHGMQRLVCLEHLTGSSRRRLAMNEAIPLSLQPLCEFSQAEQLALLTAVGQGSLDSRPLRDILSVKELLAGFYQQDPQAPQHWYAIGYQNTVVGVLLLAPRPTLGRWELMLMGLTPDWRGKGLGRSLLNKALELAQQAGAQEMVLGVDDVNLPAKRLYQQAGFVRYAQQRLLAWKGGDERGEAPK</sequence>
<evidence type="ECO:0000313" key="4">
    <source>
        <dbReference type="EMBL" id="EHJ94304.1"/>
    </source>
</evidence>
<keyword evidence="7" id="KW-1185">Reference proteome</keyword>
<protein>
    <submittedName>
        <fullName evidence="5">N-acetyltransferase</fullName>
    </submittedName>
</protein>
<reference evidence="4 6" key="1">
    <citation type="submission" date="2011-10" db="EMBL/GenBank/DDBJ databases">
        <authorList>
            <person name="Quillaguamn J."/>
            <person name="Guzmn D."/>
            <person name="Balderrama-Subieta A."/>
            <person name="Cardona-Ortuo C."/>
            <person name="Guevara-Martnez M."/>
            <person name="Callisaya-Quispe N."/>
        </authorList>
    </citation>
    <scope>NUCLEOTIDE SEQUENCE [LARGE SCALE GENOMIC DNA]</scope>
    <source>
        <strain evidence="4 6">LC1</strain>
    </source>
</reference>
<keyword evidence="2" id="KW-0012">Acyltransferase</keyword>
<evidence type="ECO:0000313" key="7">
    <source>
        <dbReference type="Proteomes" id="UP000216538"/>
    </source>
</evidence>
<evidence type="ECO:0000313" key="6">
    <source>
        <dbReference type="Proteomes" id="UP000005756"/>
    </source>
</evidence>
<accession>A0A265DZ95</accession>
<dbReference type="Proteomes" id="UP000005756">
    <property type="component" value="Unassembled WGS sequence"/>
</dbReference>
<dbReference type="EMBL" id="JH393257">
    <property type="protein sequence ID" value="EHJ94304.1"/>
    <property type="molecule type" value="Genomic_DNA"/>
</dbReference>
<dbReference type="STRING" id="1072583.KUC_1262"/>